<evidence type="ECO:0000256" key="3">
    <source>
        <dbReference type="ARBA" id="ARBA00022692"/>
    </source>
</evidence>
<dbReference type="Gene3D" id="1.20.1250.20">
    <property type="entry name" value="MFS general substrate transporter like domains"/>
    <property type="match status" value="1"/>
</dbReference>
<feature type="transmembrane region" description="Helical" evidence="7">
    <location>
        <begin position="54"/>
        <end position="76"/>
    </location>
</feature>
<protein>
    <submittedName>
        <fullName evidence="9">Multidrug resistance protein MdtL</fullName>
    </submittedName>
</protein>
<evidence type="ECO:0000256" key="2">
    <source>
        <dbReference type="ARBA" id="ARBA00022448"/>
    </source>
</evidence>
<dbReference type="SUPFAM" id="SSF103473">
    <property type="entry name" value="MFS general substrate transporter"/>
    <property type="match status" value="1"/>
</dbReference>
<dbReference type="InterPro" id="IPR011701">
    <property type="entry name" value="MFS"/>
</dbReference>
<feature type="transmembrane region" description="Helical" evidence="7">
    <location>
        <begin position="83"/>
        <end position="106"/>
    </location>
</feature>
<feature type="transmembrane region" description="Helical" evidence="7">
    <location>
        <begin position="363"/>
        <end position="385"/>
    </location>
</feature>
<evidence type="ECO:0000313" key="9">
    <source>
        <dbReference type="EMBL" id="CAB3751066.1"/>
    </source>
</evidence>
<accession>A0A6J5DE23</accession>
<feature type="region of interest" description="Disordered" evidence="6">
    <location>
        <begin position="510"/>
        <end position="535"/>
    </location>
</feature>
<dbReference type="PROSITE" id="PS50850">
    <property type="entry name" value="MFS"/>
    <property type="match status" value="1"/>
</dbReference>
<dbReference type="CDD" id="cd17321">
    <property type="entry name" value="MFS_MMR_MDR_like"/>
    <property type="match status" value="1"/>
</dbReference>
<dbReference type="GO" id="GO:0016020">
    <property type="term" value="C:membrane"/>
    <property type="evidence" value="ECO:0007669"/>
    <property type="project" value="UniProtKB-SubCell"/>
</dbReference>
<feature type="transmembrane region" description="Helical" evidence="7">
    <location>
        <begin position="142"/>
        <end position="165"/>
    </location>
</feature>
<evidence type="ECO:0000256" key="5">
    <source>
        <dbReference type="ARBA" id="ARBA00023136"/>
    </source>
</evidence>
<feature type="transmembrane region" description="Helical" evidence="7">
    <location>
        <begin position="112"/>
        <end position="130"/>
    </location>
</feature>
<dbReference type="InterPro" id="IPR020846">
    <property type="entry name" value="MFS_dom"/>
</dbReference>
<name>A0A6J5DE23_9BURK</name>
<feature type="transmembrane region" description="Helical" evidence="7">
    <location>
        <begin position="271"/>
        <end position="294"/>
    </location>
</feature>
<dbReference type="Proteomes" id="UP000494329">
    <property type="component" value="Unassembled WGS sequence"/>
</dbReference>
<keyword evidence="2" id="KW-0813">Transport</keyword>
<feature type="transmembrane region" description="Helical" evidence="7">
    <location>
        <begin position="331"/>
        <end position="351"/>
    </location>
</feature>
<dbReference type="InterPro" id="IPR005829">
    <property type="entry name" value="Sugar_transporter_CS"/>
</dbReference>
<evidence type="ECO:0000259" key="8">
    <source>
        <dbReference type="PROSITE" id="PS50850"/>
    </source>
</evidence>
<dbReference type="RefSeq" id="WP_246270111.1">
    <property type="nucleotide sequence ID" value="NZ_CADIKF010000006.1"/>
</dbReference>
<dbReference type="AlphaFoldDB" id="A0A6J5DE23"/>
<feature type="transmembrane region" description="Helical" evidence="7">
    <location>
        <begin position="484"/>
        <end position="504"/>
    </location>
</feature>
<evidence type="ECO:0000256" key="1">
    <source>
        <dbReference type="ARBA" id="ARBA00004141"/>
    </source>
</evidence>
<feature type="transmembrane region" description="Helical" evidence="7">
    <location>
        <begin position="406"/>
        <end position="425"/>
    </location>
</feature>
<keyword evidence="5 7" id="KW-0472">Membrane</keyword>
<feature type="transmembrane region" description="Helical" evidence="7">
    <location>
        <begin position="201"/>
        <end position="223"/>
    </location>
</feature>
<keyword evidence="10" id="KW-1185">Reference proteome</keyword>
<dbReference type="EMBL" id="CADIKF010000006">
    <property type="protein sequence ID" value="CAB3751066.1"/>
    <property type="molecule type" value="Genomic_DNA"/>
</dbReference>
<evidence type="ECO:0000313" key="10">
    <source>
        <dbReference type="Proteomes" id="UP000494329"/>
    </source>
</evidence>
<dbReference type="Pfam" id="PF07690">
    <property type="entry name" value="MFS_1"/>
    <property type="match status" value="1"/>
</dbReference>
<keyword evidence="4 7" id="KW-1133">Transmembrane helix</keyword>
<comment type="subcellular location">
    <subcellularLocation>
        <location evidence="1">Membrane</location>
        <topology evidence="1">Multi-pass membrane protein</topology>
    </subcellularLocation>
</comment>
<evidence type="ECO:0000256" key="6">
    <source>
        <dbReference type="SAM" id="MobiDB-lite"/>
    </source>
</evidence>
<dbReference type="InterPro" id="IPR036259">
    <property type="entry name" value="MFS_trans_sf"/>
</dbReference>
<evidence type="ECO:0000256" key="4">
    <source>
        <dbReference type="ARBA" id="ARBA00022989"/>
    </source>
</evidence>
<evidence type="ECO:0000256" key="7">
    <source>
        <dbReference type="SAM" id="Phobius"/>
    </source>
</evidence>
<reference evidence="9 10" key="1">
    <citation type="submission" date="2020-04" db="EMBL/GenBank/DDBJ databases">
        <authorList>
            <person name="De Canck E."/>
        </authorList>
    </citation>
    <scope>NUCLEOTIDE SEQUENCE [LARGE SCALE GENOMIC DNA]</scope>
    <source>
        <strain evidence="9 10">LMG 29739</strain>
    </source>
</reference>
<feature type="transmembrane region" description="Helical" evidence="7">
    <location>
        <begin position="171"/>
        <end position="189"/>
    </location>
</feature>
<proteinExistence type="predicted"/>
<feature type="transmembrane region" description="Helical" evidence="7">
    <location>
        <begin position="306"/>
        <end position="324"/>
    </location>
</feature>
<dbReference type="PANTHER" id="PTHR42718">
    <property type="entry name" value="MAJOR FACILITATOR SUPERFAMILY MULTIDRUG TRANSPORTER MFSC"/>
    <property type="match status" value="1"/>
</dbReference>
<feature type="transmembrane region" description="Helical" evidence="7">
    <location>
        <begin position="229"/>
        <end position="251"/>
    </location>
</feature>
<dbReference type="PROSITE" id="PS00216">
    <property type="entry name" value="SUGAR_TRANSPORT_1"/>
    <property type="match status" value="1"/>
</dbReference>
<dbReference type="Gene3D" id="1.20.1720.10">
    <property type="entry name" value="Multidrug resistance protein D"/>
    <property type="match status" value="1"/>
</dbReference>
<dbReference type="PANTHER" id="PTHR42718:SF9">
    <property type="entry name" value="MAJOR FACILITATOR SUPERFAMILY MULTIDRUG TRANSPORTER MFSC"/>
    <property type="match status" value="1"/>
</dbReference>
<feature type="domain" description="Major facilitator superfamily (MFS) profile" evidence="8">
    <location>
        <begin position="17"/>
        <end position="508"/>
    </location>
</feature>
<organism evidence="9 10">
    <name type="scientific">Paraburkholderia solisilvae</name>
    <dbReference type="NCBI Taxonomy" id="624376"/>
    <lineage>
        <taxon>Bacteria</taxon>
        <taxon>Pseudomonadati</taxon>
        <taxon>Pseudomonadota</taxon>
        <taxon>Betaproteobacteria</taxon>
        <taxon>Burkholderiales</taxon>
        <taxon>Burkholderiaceae</taxon>
        <taxon>Paraburkholderia</taxon>
    </lineage>
</organism>
<feature type="compositionally biased region" description="Basic and acidic residues" evidence="6">
    <location>
        <begin position="510"/>
        <end position="529"/>
    </location>
</feature>
<dbReference type="GO" id="GO:0022857">
    <property type="term" value="F:transmembrane transporter activity"/>
    <property type="evidence" value="ECO:0007669"/>
    <property type="project" value="InterPro"/>
</dbReference>
<gene>
    <name evidence="9" type="primary">mdtL_2</name>
    <name evidence="9" type="ORF">LMG29739_01216</name>
</gene>
<sequence>MNTQMPQRSPDRSKLLILLAICLSALVLPLAFSGGAVATPAIGRDLEGNATALTWVTNAFMLSFGSLLMAAGALADQFGRKRLFVLGLGGFIVTSFAMAFATSVVALDILRALQGVAAAASLSSGSASLAQEFDGHARTRAFSMLGTSFGIGLAFGPLMAGALITQFGWRSIFIVIAAIGAAAFAFGVPRMRETRDPGAAGLDYPGTITFTGTLALFTFGVIQAPESGWSSPLVVGSLCASALLLGAFIAIERRVKRPMLELSLFRYPRFVGVQMLPVGTCYCYIVLIVMLPLRFIGAEGLSEMDAGILMIALSAPMLVVPALAAMLTRWLAAGVLSGIGFLIAAAGLYWMSLVDMSASKDAIVMPMIVIGIGAGMPWGLMDGLSVSVVPKERAGMASGIFSTTRVAGEGIALAIVTAILAALSYSNLSQSMHGVQGRVDAALAARLSEAAQRLTTGDMTHAAHALPEISHHALTLGYTHAFTSLLHVLIVMTVLSALAAFVFLNRTGPRDEDRGEPRTADRKLEKPRVVDSAVA</sequence>
<keyword evidence="3 7" id="KW-0812">Transmembrane</keyword>